<accession>A0A9Q0AMH5</accession>
<dbReference type="Proteomes" id="UP000829685">
    <property type="component" value="Unassembled WGS sequence"/>
</dbReference>
<protein>
    <submittedName>
        <fullName evidence="1">Uncharacterized protein</fullName>
    </submittedName>
</protein>
<evidence type="ECO:0000313" key="1">
    <source>
        <dbReference type="EMBL" id="KAI1861479.1"/>
    </source>
</evidence>
<gene>
    <name evidence="1" type="ORF">JX265_009446</name>
</gene>
<sequence>MRQNREGVVLHYKKGVQILEPLPTPMLVHIMSEKMPDPEGFERRISRSEMRQLLGCYNDLEMGRQVGAPLKPALSLRIYEITPDRIVPLDGYQSLPDCHAEFLRWAGHLCARVWENFHHRGDKEYWSRPEQVQAHLNVLYRGRRILEVTDQFMTGPKAPRREINRVDYISGLLDQMHARGTFLIVQAMPETYTRRQLQTFEAEFHEILRLAEELVDLLGYPSGDEPKNKVRPRLDSGGHPAITLDNGPLITLHVILYGSGDRNTRRRAMALLRRMRGKHEGLYDAGQLIRIFSALEANGHGSYSGDSLLDEDAGPSFGGLGGLIGLEARLASLNVTCPQGNL</sequence>
<reference evidence="1" key="1">
    <citation type="submission" date="2021-03" db="EMBL/GenBank/DDBJ databases">
        <title>Revisited historic fungal species revealed as producer of novel bioactive compounds through whole genome sequencing and comparative genomics.</title>
        <authorList>
            <person name="Vignolle G.A."/>
            <person name="Hochenegger N."/>
            <person name="Mach R.L."/>
            <person name="Mach-Aigner A.R."/>
            <person name="Javad Rahimi M."/>
            <person name="Salim K.A."/>
            <person name="Chan C.M."/>
            <person name="Lim L.B.L."/>
            <person name="Cai F."/>
            <person name="Druzhinina I.S."/>
            <person name="U'Ren J.M."/>
            <person name="Derntl C."/>
        </authorList>
    </citation>
    <scope>NUCLEOTIDE SEQUENCE</scope>
    <source>
        <strain evidence="1">TUCIM 5799</strain>
    </source>
</reference>
<proteinExistence type="predicted"/>
<evidence type="ECO:0000313" key="2">
    <source>
        <dbReference type="Proteomes" id="UP000829685"/>
    </source>
</evidence>
<dbReference type="AlphaFoldDB" id="A0A9Q0AMH5"/>
<organism evidence="1 2">
    <name type="scientific">Neoarthrinium moseri</name>
    <dbReference type="NCBI Taxonomy" id="1658444"/>
    <lineage>
        <taxon>Eukaryota</taxon>
        <taxon>Fungi</taxon>
        <taxon>Dikarya</taxon>
        <taxon>Ascomycota</taxon>
        <taxon>Pezizomycotina</taxon>
        <taxon>Sordariomycetes</taxon>
        <taxon>Xylariomycetidae</taxon>
        <taxon>Amphisphaeriales</taxon>
        <taxon>Apiosporaceae</taxon>
        <taxon>Neoarthrinium</taxon>
    </lineage>
</organism>
<name>A0A9Q0AMH5_9PEZI</name>
<dbReference type="EMBL" id="JAFIMR010000029">
    <property type="protein sequence ID" value="KAI1861479.1"/>
    <property type="molecule type" value="Genomic_DNA"/>
</dbReference>
<comment type="caution">
    <text evidence="1">The sequence shown here is derived from an EMBL/GenBank/DDBJ whole genome shotgun (WGS) entry which is preliminary data.</text>
</comment>
<keyword evidence="2" id="KW-1185">Reference proteome</keyword>